<dbReference type="EMBL" id="CP141888">
    <property type="protein sequence ID" value="WRT68957.1"/>
    <property type="molecule type" value="Genomic_DNA"/>
</dbReference>
<evidence type="ECO:0000256" key="1">
    <source>
        <dbReference type="SAM" id="MobiDB-lite"/>
    </source>
</evidence>
<reference evidence="4 5" key="1">
    <citation type="submission" date="2024-01" db="EMBL/GenBank/DDBJ databases">
        <title>Comparative genomics of Cryptococcus and Kwoniella reveals pathogenesis evolution and contrasting modes of karyotype evolution via chromosome fusion or intercentromeric recombination.</title>
        <authorList>
            <person name="Coelho M.A."/>
            <person name="David-Palma M."/>
            <person name="Shea T."/>
            <person name="Bowers K."/>
            <person name="McGinley-Smith S."/>
            <person name="Mohammad A.W."/>
            <person name="Gnirke A."/>
            <person name="Yurkov A.M."/>
            <person name="Nowrousian M."/>
            <person name="Sun S."/>
            <person name="Cuomo C.A."/>
            <person name="Heitman J."/>
        </authorList>
    </citation>
    <scope>NUCLEOTIDE SEQUENCE [LARGE SCALE GENOMIC DNA]</scope>
    <source>
        <strain evidence="4">CBS 11374</strain>
    </source>
</reference>
<name>A0ABZ1D5T3_9TREE</name>
<dbReference type="Pfam" id="PF21671">
    <property type="entry name" value="CPL1-like"/>
    <property type="match status" value="1"/>
</dbReference>
<dbReference type="InterPro" id="IPR038955">
    <property type="entry name" value="PriA/CPL1_fungi"/>
</dbReference>
<feature type="region of interest" description="Disordered" evidence="1">
    <location>
        <begin position="61"/>
        <end position="83"/>
    </location>
</feature>
<evidence type="ECO:0000256" key="2">
    <source>
        <dbReference type="SAM" id="SignalP"/>
    </source>
</evidence>
<dbReference type="PANTHER" id="PTHR35192:SF2">
    <property type="entry name" value="APPLE DOMAIN-CONTAINING PROTEIN"/>
    <property type="match status" value="1"/>
</dbReference>
<accession>A0ABZ1D5T3</accession>
<evidence type="ECO:0000313" key="4">
    <source>
        <dbReference type="EMBL" id="WRT68957.1"/>
    </source>
</evidence>
<protein>
    <recommendedName>
        <fullName evidence="3">Protein CPL1-like domain-containing protein</fullName>
    </recommendedName>
</protein>
<dbReference type="GeneID" id="87958069"/>
<feature type="domain" description="Protein CPL1-like" evidence="3">
    <location>
        <begin position="220"/>
        <end position="271"/>
    </location>
</feature>
<evidence type="ECO:0000313" key="5">
    <source>
        <dbReference type="Proteomes" id="UP001329825"/>
    </source>
</evidence>
<sequence length="301" mass="33253">MYFATIIIALFVLPLLAYSSDPTPTQPEVRGYDEWQHQHPKCNDLITRDHITCKCLPQYQEPTSASSHYGKRSEVEERKGGEEQLEECVCPDYPNTELDDGWDYGHYKRGGKGGSGGDDDHPKCICKGDHQTYNPKTRKCECDDGYQPSTSGGHYKRGGKGHGQHHLVCKPGPTGSAIPARKRSPSLHQAIKMREQDDRALERFLGCDSGENACETEGTWSCFNVKSLLWSCGARPGQGIDCGAAPGISEVKCHQGKCLIETCRRGFTLTDIADSEYGTNTTCVSVNRKSSSVPWFVAQEV</sequence>
<feature type="signal peptide" evidence="2">
    <location>
        <begin position="1"/>
        <end position="19"/>
    </location>
</feature>
<feature type="chain" id="PRO_5046212978" description="Protein CPL1-like domain-containing protein" evidence="2">
    <location>
        <begin position="20"/>
        <end position="301"/>
    </location>
</feature>
<dbReference type="RefSeq" id="XP_062793696.1">
    <property type="nucleotide sequence ID" value="XM_062937645.1"/>
</dbReference>
<evidence type="ECO:0000259" key="3">
    <source>
        <dbReference type="Pfam" id="PF21671"/>
    </source>
</evidence>
<feature type="compositionally biased region" description="Basic and acidic residues" evidence="1">
    <location>
        <begin position="71"/>
        <end position="82"/>
    </location>
</feature>
<gene>
    <name evidence="4" type="ORF">IL334_005939</name>
</gene>
<organism evidence="4 5">
    <name type="scientific">Kwoniella shivajii</name>
    <dbReference type="NCBI Taxonomy" id="564305"/>
    <lineage>
        <taxon>Eukaryota</taxon>
        <taxon>Fungi</taxon>
        <taxon>Dikarya</taxon>
        <taxon>Basidiomycota</taxon>
        <taxon>Agaricomycotina</taxon>
        <taxon>Tremellomycetes</taxon>
        <taxon>Tremellales</taxon>
        <taxon>Cryptococcaceae</taxon>
        <taxon>Kwoniella</taxon>
    </lineage>
</organism>
<dbReference type="Proteomes" id="UP001329825">
    <property type="component" value="Chromosome 8"/>
</dbReference>
<dbReference type="PANTHER" id="PTHR35192">
    <property type="entry name" value="PROTEIN, PUTATIVE-RELATED"/>
    <property type="match status" value="1"/>
</dbReference>
<proteinExistence type="predicted"/>
<keyword evidence="2" id="KW-0732">Signal</keyword>
<keyword evidence="5" id="KW-1185">Reference proteome</keyword>
<dbReference type="InterPro" id="IPR048661">
    <property type="entry name" value="CPL1-like"/>
</dbReference>